<evidence type="ECO:0000259" key="1">
    <source>
        <dbReference type="Pfam" id="PF01636"/>
    </source>
</evidence>
<name>A0ABQ5UKR1_9HYPH</name>
<reference evidence="2" key="2">
    <citation type="submission" date="2023-01" db="EMBL/GenBank/DDBJ databases">
        <title>Draft genome sequence of Devosia yakushimensis strain NBRC 103855.</title>
        <authorList>
            <person name="Sun Q."/>
            <person name="Mori K."/>
        </authorList>
    </citation>
    <scope>NUCLEOTIDE SEQUENCE</scope>
    <source>
        <strain evidence="2">NBRC 103855</strain>
    </source>
</reference>
<evidence type="ECO:0000313" key="2">
    <source>
        <dbReference type="EMBL" id="GLQ11261.1"/>
    </source>
</evidence>
<dbReference type="RefSeq" id="WP_284392556.1">
    <property type="nucleotide sequence ID" value="NZ_BSNG01000001.1"/>
</dbReference>
<feature type="domain" description="Aminoglycoside phosphotransferase" evidence="1">
    <location>
        <begin position="32"/>
        <end position="106"/>
    </location>
</feature>
<dbReference type="InterPro" id="IPR011009">
    <property type="entry name" value="Kinase-like_dom_sf"/>
</dbReference>
<evidence type="ECO:0000313" key="3">
    <source>
        <dbReference type="Proteomes" id="UP001161406"/>
    </source>
</evidence>
<feature type="domain" description="Aminoglycoside phosphotransferase" evidence="1">
    <location>
        <begin position="111"/>
        <end position="171"/>
    </location>
</feature>
<dbReference type="Pfam" id="PF01636">
    <property type="entry name" value="APH"/>
    <property type="match status" value="2"/>
</dbReference>
<reference evidence="2" key="1">
    <citation type="journal article" date="2014" name="Int. J. Syst. Evol. Microbiol.">
        <title>Complete genome of a new Firmicutes species belonging to the dominant human colonic microbiota ('Ruminococcus bicirculans') reveals two chromosomes and a selective capacity to utilize plant glucans.</title>
        <authorList>
            <consortium name="NISC Comparative Sequencing Program"/>
            <person name="Wegmann U."/>
            <person name="Louis P."/>
            <person name="Goesmann A."/>
            <person name="Henrissat B."/>
            <person name="Duncan S.H."/>
            <person name="Flint H.J."/>
        </authorList>
    </citation>
    <scope>NUCLEOTIDE SEQUENCE</scope>
    <source>
        <strain evidence="2">NBRC 103855</strain>
    </source>
</reference>
<dbReference type="InterPro" id="IPR002575">
    <property type="entry name" value="Aminoglycoside_PTrfase"/>
</dbReference>
<organism evidence="2 3">
    <name type="scientific">Devosia yakushimensis</name>
    <dbReference type="NCBI Taxonomy" id="470028"/>
    <lineage>
        <taxon>Bacteria</taxon>
        <taxon>Pseudomonadati</taxon>
        <taxon>Pseudomonadota</taxon>
        <taxon>Alphaproteobacteria</taxon>
        <taxon>Hyphomicrobiales</taxon>
        <taxon>Devosiaceae</taxon>
        <taxon>Devosia</taxon>
    </lineage>
</organism>
<protein>
    <submittedName>
        <fullName evidence="2">Trifolitoxin immunity protein</fullName>
    </submittedName>
</protein>
<dbReference type="Proteomes" id="UP001161406">
    <property type="component" value="Unassembled WGS sequence"/>
</dbReference>
<proteinExistence type="predicted"/>
<comment type="caution">
    <text evidence="2">The sequence shown here is derived from an EMBL/GenBank/DDBJ whole genome shotgun (WGS) entry which is preliminary data.</text>
</comment>
<keyword evidence="3" id="KW-1185">Reference proteome</keyword>
<dbReference type="SUPFAM" id="SSF56112">
    <property type="entry name" value="Protein kinase-like (PK-like)"/>
    <property type="match status" value="1"/>
</dbReference>
<accession>A0ABQ5UKR1</accession>
<dbReference type="EMBL" id="BSNG01000001">
    <property type="protein sequence ID" value="GLQ11261.1"/>
    <property type="molecule type" value="Genomic_DNA"/>
</dbReference>
<dbReference type="Gene3D" id="3.90.1200.10">
    <property type="match status" value="1"/>
</dbReference>
<gene>
    <name evidence="2" type="primary">tfxG</name>
    <name evidence="2" type="ORF">GCM10007913_31930</name>
</gene>
<sequence>MRGEDEEVLTGGGRTAVSRRGNVVHRQTGPWAETVHALLRHLEDVGFTNAPRVVGSGFDAEGRETLTFLPGASLHPGPWPEEAMFNLGKLLADLHRATASFRPPPNAIWRDWFGRTLGDGPRIIGHCDLGDWNIIAQNGQPTGLIDWEQAGPVDPLVELAQLCWLNAHLFDDDLETRLGLPPLTTRARKLRLIVDGYELPARDRTRLVSTMIELAIHDAANEAVEAKLTPGSTEPVEALWAMAWRAKSAAWMLLNRAVLEAALV</sequence>